<dbReference type="GO" id="GO:0005829">
    <property type="term" value="C:cytosol"/>
    <property type="evidence" value="ECO:0007669"/>
    <property type="project" value="TreeGrafter"/>
</dbReference>
<dbReference type="AlphaFoldDB" id="E7RYS2"/>
<dbReference type="Pfam" id="PF03061">
    <property type="entry name" value="4HBT"/>
    <property type="match status" value="1"/>
</dbReference>
<feature type="domain" description="HotDog ACOT-type" evidence="5">
    <location>
        <begin position="30"/>
        <end position="144"/>
    </location>
</feature>
<dbReference type="SUPFAM" id="SSF54637">
    <property type="entry name" value="Thioesterase/thiol ester dehydrase-isomerase"/>
    <property type="match status" value="1"/>
</dbReference>
<dbReference type="PANTHER" id="PTHR11049">
    <property type="entry name" value="ACYL COENZYME A THIOESTER HYDROLASE"/>
    <property type="match status" value="1"/>
</dbReference>
<feature type="compositionally biased region" description="Polar residues" evidence="4">
    <location>
        <begin position="17"/>
        <end position="28"/>
    </location>
</feature>
<gene>
    <name evidence="6" type="ORF">HMPREF0551_1836</name>
</gene>
<dbReference type="CDD" id="cd03442">
    <property type="entry name" value="BFIT_BACH"/>
    <property type="match status" value="1"/>
</dbReference>
<evidence type="ECO:0000256" key="4">
    <source>
        <dbReference type="SAM" id="MobiDB-lite"/>
    </source>
</evidence>
<dbReference type="GO" id="GO:0009062">
    <property type="term" value="P:fatty acid catabolic process"/>
    <property type="evidence" value="ECO:0007669"/>
    <property type="project" value="TreeGrafter"/>
</dbReference>
<dbReference type="Proteomes" id="UP000011021">
    <property type="component" value="Unassembled WGS sequence"/>
</dbReference>
<proteinExistence type="inferred from homology"/>
<protein>
    <submittedName>
        <fullName evidence="6">Thioesterase family protein</fullName>
    </submittedName>
</protein>
<comment type="caution">
    <text evidence="6">The sequence shown here is derived from an EMBL/GenBank/DDBJ whole genome shotgun (WGS) entry which is preliminary data.</text>
</comment>
<dbReference type="GO" id="GO:0052816">
    <property type="term" value="F:long-chain fatty acyl-CoA hydrolase activity"/>
    <property type="evidence" value="ECO:0007669"/>
    <property type="project" value="TreeGrafter"/>
</dbReference>
<dbReference type="Gene3D" id="3.10.129.10">
    <property type="entry name" value="Hotdog Thioesterase"/>
    <property type="match status" value="1"/>
</dbReference>
<dbReference type="EMBL" id="AEQP01000020">
    <property type="protein sequence ID" value="EFV94396.1"/>
    <property type="molecule type" value="Genomic_DNA"/>
</dbReference>
<evidence type="ECO:0000313" key="6">
    <source>
        <dbReference type="EMBL" id="EFV94396.1"/>
    </source>
</evidence>
<dbReference type="InterPro" id="IPR033120">
    <property type="entry name" value="HOTDOG_ACOT"/>
</dbReference>
<organism evidence="6 7">
    <name type="scientific">Lautropia mirabilis ATCC 51599</name>
    <dbReference type="NCBI Taxonomy" id="887898"/>
    <lineage>
        <taxon>Bacteria</taxon>
        <taxon>Pseudomonadati</taxon>
        <taxon>Pseudomonadota</taxon>
        <taxon>Betaproteobacteria</taxon>
        <taxon>Burkholderiales</taxon>
        <taxon>Burkholderiaceae</taxon>
        <taxon>Lautropia</taxon>
    </lineage>
</organism>
<dbReference type="InterPro" id="IPR040170">
    <property type="entry name" value="Cytosol_ACT"/>
</dbReference>
<evidence type="ECO:0000313" key="7">
    <source>
        <dbReference type="Proteomes" id="UP000011021"/>
    </source>
</evidence>
<evidence type="ECO:0000256" key="1">
    <source>
        <dbReference type="ARBA" id="ARBA00010458"/>
    </source>
</evidence>
<reference evidence="6 7" key="1">
    <citation type="submission" date="2010-12" db="EMBL/GenBank/DDBJ databases">
        <authorList>
            <person name="Muzny D."/>
            <person name="Qin X."/>
            <person name="Deng J."/>
            <person name="Jiang H."/>
            <person name="Liu Y."/>
            <person name="Qu J."/>
            <person name="Song X.-Z."/>
            <person name="Zhang L."/>
            <person name="Thornton R."/>
            <person name="Coyle M."/>
            <person name="Francisco L."/>
            <person name="Jackson L."/>
            <person name="Javaid M."/>
            <person name="Korchina V."/>
            <person name="Kovar C."/>
            <person name="Mata R."/>
            <person name="Mathew T."/>
            <person name="Ngo R."/>
            <person name="Nguyen L."/>
            <person name="Nguyen N."/>
            <person name="Okwuonu G."/>
            <person name="Ongeri F."/>
            <person name="Pham C."/>
            <person name="Simmons D."/>
            <person name="Wilczek-Boney K."/>
            <person name="Hale W."/>
            <person name="Jakkamsetti A."/>
            <person name="Pham P."/>
            <person name="Ruth R."/>
            <person name="San Lucas F."/>
            <person name="Warren J."/>
            <person name="Zhang J."/>
            <person name="Zhao Z."/>
            <person name="Zhou C."/>
            <person name="Zhu D."/>
            <person name="Lee S."/>
            <person name="Bess C."/>
            <person name="Blankenburg K."/>
            <person name="Forbes L."/>
            <person name="Fu Q."/>
            <person name="Gubbala S."/>
            <person name="Hirani K."/>
            <person name="Jayaseelan J.C."/>
            <person name="Lara F."/>
            <person name="Munidasa M."/>
            <person name="Palculict T."/>
            <person name="Patil S."/>
            <person name="Pu L.-L."/>
            <person name="Saada N."/>
            <person name="Tang L."/>
            <person name="Weissenberger G."/>
            <person name="Zhu Y."/>
            <person name="Hemphill L."/>
            <person name="Shang Y."/>
            <person name="Youmans B."/>
            <person name="Ayvaz T."/>
            <person name="Ross M."/>
            <person name="Santibanez J."/>
            <person name="Aqrawi P."/>
            <person name="Gross S."/>
            <person name="Joshi V."/>
            <person name="Fowler G."/>
            <person name="Nazareth L."/>
            <person name="Reid J."/>
            <person name="Worley K."/>
            <person name="Petrosino J."/>
            <person name="Highlander S."/>
            <person name="Gibbs R."/>
        </authorList>
    </citation>
    <scope>NUCLEOTIDE SEQUENCE [LARGE SCALE GENOMIC DNA]</scope>
    <source>
        <strain evidence="6 7">ATCC 51599</strain>
    </source>
</reference>
<keyword evidence="7" id="KW-1185">Reference proteome</keyword>
<dbReference type="eggNOG" id="COG1607">
    <property type="taxonomic scope" value="Bacteria"/>
</dbReference>
<feature type="region of interest" description="Disordered" evidence="4">
    <location>
        <begin position="1"/>
        <end position="31"/>
    </location>
</feature>
<evidence type="ECO:0000256" key="2">
    <source>
        <dbReference type="ARBA" id="ARBA00022801"/>
    </source>
</evidence>
<evidence type="ECO:0000259" key="5">
    <source>
        <dbReference type="PROSITE" id="PS51770"/>
    </source>
</evidence>
<accession>E7RYS2</accession>
<dbReference type="InterPro" id="IPR006683">
    <property type="entry name" value="Thioestr_dom"/>
</dbReference>
<sequence length="158" mass="17082">MLPGSMSIRTMTEIHRSPSSRNTSQSELPSGRTPVLAIVPMPPDANPHGHVFGGWIMSQMDIAGAVAAVQRARGRVSTVAVNTLTFLAPIQVGSRTLFYADVVRVGNTSVTCKVEAYTEHNIHAPTEVRKVSEALFTYVAMDENDQPRPVDQPSVARA</sequence>
<dbReference type="PANTHER" id="PTHR11049:SF5">
    <property type="entry name" value="ACYL-COA THIOESTER HYDROLASE YCIA"/>
    <property type="match status" value="1"/>
</dbReference>
<dbReference type="PROSITE" id="PS51770">
    <property type="entry name" value="HOTDOG_ACOT"/>
    <property type="match status" value="1"/>
</dbReference>
<comment type="similarity">
    <text evidence="1">Belongs to the acyl coenzyme A hydrolase family.</text>
</comment>
<dbReference type="STRING" id="887898.HMPREF0551_1836"/>
<name>E7RYS2_9BURK</name>
<dbReference type="InterPro" id="IPR029069">
    <property type="entry name" value="HotDog_dom_sf"/>
</dbReference>
<dbReference type="GO" id="GO:0006637">
    <property type="term" value="P:acyl-CoA metabolic process"/>
    <property type="evidence" value="ECO:0007669"/>
    <property type="project" value="TreeGrafter"/>
</dbReference>
<dbReference type="HOGENOM" id="CLU_050164_2_0_4"/>
<evidence type="ECO:0000256" key="3">
    <source>
        <dbReference type="PROSITE-ProRule" id="PRU01106"/>
    </source>
</evidence>
<keyword evidence="2 3" id="KW-0378">Hydrolase</keyword>